<dbReference type="RefSeq" id="WP_307341113.1">
    <property type="nucleotide sequence ID" value="NZ_JAUSUD010000009.1"/>
</dbReference>
<evidence type="ECO:0000313" key="3">
    <source>
        <dbReference type="Proteomes" id="UP001234495"/>
    </source>
</evidence>
<keyword evidence="1" id="KW-0175">Coiled coil</keyword>
<feature type="coiled-coil region" evidence="1">
    <location>
        <begin position="291"/>
        <end position="325"/>
    </location>
</feature>
<organism evidence="2 3">
    <name type="scientific">Metabacillus malikii</name>
    <dbReference type="NCBI Taxonomy" id="1504265"/>
    <lineage>
        <taxon>Bacteria</taxon>
        <taxon>Bacillati</taxon>
        <taxon>Bacillota</taxon>
        <taxon>Bacilli</taxon>
        <taxon>Bacillales</taxon>
        <taxon>Bacillaceae</taxon>
        <taxon>Metabacillus</taxon>
    </lineage>
</organism>
<keyword evidence="3" id="KW-1185">Reference proteome</keyword>
<dbReference type="Proteomes" id="UP001234495">
    <property type="component" value="Unassembled WGS sequence"/>
</dbReference>
<name>A0ABT9ZIA3_9BACI</name>
<dbReference type="Pfam" id="PF13814">
    <property type="entry name" value="Replic_Relax"/>
    <property type="match status" value="1"/>
</dbReference>
<evidence type="ECO:0000256" key="1">
    <source>
        <dbReference type="SAM" id="Coils"/>
    </source>
</evidence>
<comment type="caution">
    <text evidence="2">The sequence shown here is derived from an EMBL/GenBank/DDBJ whole genome shotgun (WGS) entry which is preliminary data.</text>
</comment>
<reference evidence="2 3" key="1">
    <citation type="submission" date="2023-07" db="EMBL/GenBank/DDBJ databases">
        <title>Genomic Encyclopedia of Type Strains, Phase IV (KMG-IV): sequencing the most valuable type-strain genomes for metagenomic binning, comparative biology and taxonomic classification.</title>
        <authorList>
            <person name="Goeker M."/>
        </authorList>
    </citation>
    <scope>NUCLEOTIDE SEQUENCE [LARGE SCALE GENOMIC DNA]</scope>
    <source>
        <strain evidence="2 3">DSM 29005</strain>
    </source>
</reference>
<dbReference type="InterPro" id="IPR025855">
    <property type="entry name" value="Replic_Relax"/>
</dbReference>
<evidence type="ECO:0000313" key="2">
    <source>
        <dbReference type="EMBL" id="MDQ0230945.1"/>
    </source>
</evidence>
<protein>
    <submittedName>
        <fullName evidence="2">Uncharacterized protein</fullName>
    </submittedName>
</protein>
<accession>A0ABT9ZIA3</accession>
<gene>
    <name evidence="2" type="ORF">J2S19_002206</name>
</gene>
<proteinExistence type="predicted"/>
<sequence length="330" mass="38461">MIYWKKIGISKQELEVSIRIYENRGATIEHIRKLNFSHLTSDPKGQRDNISKITSSLTKKKLIRSESCYPYSREKIFYLASKGVEFVKEHIVIDPNNEMAGYGEYHGDFDARILKPPLKNIEHTMMFLDFAVKHPRNVRHNLYAVQEYEFLSNDQHSSILKQGKVRPDGEFLSKEKTKFAIEIDTGTERKGSLVSKFENYRRFFDYCKEKNKPLPWGGILFVCKVSNLTVENDQRIQTIFKAAAEGLKGYCWSVPVRILHRGGENVTTDFKSLLSNRIELVQKLNIPIPDLVSSSNNIQNTESLRKEKEEETDFLTKRFEEERRKEANQK</sequence>
<dbReference type="EMBL" id="JAUSUD010000009">
    <property type="protein sequence ID" value="MDQ0230945.1"/>
    <property type="molecule type" value="Genomic_DNA"/>
</dbReference>